<feature type="signal peptide" evidence="3">
    <location>
        <begin position="1"/>
        <end position="20"/>
    </location>
</feature>
<dbReference type="RefSeq" id="WP_326125129.1">
    <property type="nucleotide sequence ID" value="NZ_JARSFG010000035.1"/>
</dbReference>
<evidence type="ECO:0000313" key="5">
    <source>
        <dbReference type="Proteomes" id="UP001344888"/>
    </source>
</evidence>
<keyword evidence="2" id="KW-1133">Transmembrane helix</keyword>
<name>A0AAW9NW86_9BACL</name>
<proteinExistence type="predicted"/>
<accession>A0AAW9NW86</accession>
<keyword evidence="3" id="KW-0732">Signal</keyword>
<evidence type="ECO:0000256" key="2">
    <source>
        <dbReference type="SAM" id="Phobius"/>
    </source>
</evidence>
<keyword evidence="2" id="KW-0472">Membrane</keyword>
<comment type="caution">
    <text evidence="4">The sequence shown here is derived from an EMBL/GenBank/DDBJ whole genome shotgun (WGS) entry which is preliminary data.</text>
</comment>
<evidence type="ECO:0000256" key="3">
    <source>
        <dbReference type="SAM" id="SignalP"/>
    </source>
</evidence>
<feature type="chain" id="PRO_5043488590" description="S-layer homology domain-containing protein" evidence="3">
    <location>
        <begin position="21"/>
        <end position="287"/>
    </location>
</feature>
<feature type="transmembrane region" description="Helical" evidence="2">
    <location>
        <begin position="265"/>
        <end position="283"/>
    </location>
</feature>
<evidence type="ECO:0000256" key="1">
    <source>
        <dbReference type="SAM" id="MobiDB-lite"/>
    </source>
</evidence>
<gene>
    <name evidence="4" type="ORF">P9B03_19300</name>
</gene>
<keyword evidence="5" id="KW-1185">Reference proteome</keyword>
<evidence type="ECO:0000313" key="4">
    <source>
        <dbReference type="EMBL" id="MEC1180613.1"/>
    </source>
</evidence>
<feature type="region of interest" description="Disordered" evidence="1">
    <location>
        <begin position="216"/>
        <end position="237"/>
    </location>
</feature>
<sequence length="287" mass="31592">MKKIMTFFVLCFLVVTQSVAAHTMTEKNLYEDMDPAADNAQKILLLNSLGLLGYNGQDMKLSQDDNLSRMEFAAWVADFFQLEADNFEQRANASLQEDYVSSLQGDITYQEINIALFHKALELDSPDATLTKAQYIDFIFEHLNDDMGGHTLAQMGGFIAGPTGVIEDVKTADGTAILVIAGKDYPLSGHPRVSATSDKAEDWLGSTVELSYLTTATSGHGHHDGGHDNHHDEQESNEEAAALHYIQLQQTESNAVEEESTKNGWLIPTIIIALLAVLALVFLKRKS</sequence>
<keyword evidence="2" id="KW-0812">Transmembrane</keyword>
<reference evidence="4 5" key="1">
    <citation type="submission" date="2023-03" db="EMBL/GenBank/DDBJ databases">
        <title>Bacillus Genome Sequencing.</title>
        <authorList>
            <person name="Dunlap C."/>
        </authorList>
    </citation>
    <scope>NUCLEOTIDE SEQUENCE [LARGE SCALE GENOMIC DNA]</scope>
    <source>
        <strain evidence="4 5">B-59205</strain>
    </source>
</reference>
<dbReference type="AlphaFoldDB" id="A0AAW9NW86"/>
<evidence type="ECO:0008006" key="6">
    <source>
        <dbReference type="Google" id="ProtNLM"/>
    </source>
</evidence>
<feature type="compositionally biased region" description="Basic and acidic residues" evidence="1">
    <location>
        <begin position="221"/>
        <end position="234"/>
    </location>
</feature>
<dbReference type="EMBL" id="JARSFG010000035">
    <property type="protein sequence ID" value="MEC1180613.1"/>
    <property type="molecule type" value="Genomic_DNA"/>
</dbReference>
<organism evidence="4 5">
    <name type="scientific">Metasolibacillus meyeri</name>
    <dbReference type="NCBI Taxonomy" id="1071052"/>
    <lineage>
        <taxon>Bacteria</taxon>
        <taxon>Bacillati</taxon>
        <taxon>Bacillota</taxon>
        <taxon>Bacilli</taxon>
        <taxon>Bacillales</taxon>
        <taxon>Caryophanaceae</taxon>
        <taxon>Metasolibacillus</taxon>
    </lineage>
</organism>
<protein>
    <recommendedName>
        <fullName evidence="6">S-layer homology domain-containing protein</fullName>
    </recommendedName>
</protein>
<dbReference type="Proteomes" id="UP001344888">
    <property type="component" value="Unassembled WGS sequence"/>
</dbReference>